<evidence type="ECO:0000256" key="13">
    <source>
        <dbReference type="SAM" id="SignalP"/>
    </source>
</evidence>
<dbReference type="RefSeq" id="WP_099472837.1">
    <property type="nucleotide sequence ID" value="NZ_CP041025.1"/>
</dbReference>
<evidence type="ECO:0000256" key="6">
    <source>
        <dbReference type="ARBA" id="ARBA00023004"/>
    </source>
</evidence>
<keyword evidence="5 11" id="KW-0812">Transmembrane</keyword>
<keyword evidence="9 11" id="KW-0472">Membrane</keyword>
<keyword evidence="3 11" id="KW-1134">Transmembrane beta strand</keyword>
<feature type="chain" id="PRO_5013928939" description="Secretin/TonB short N-terminal domain-containing protein" evidence="13">
    <location>
        <begin position="36"/>
        <end position="857"/>
    </location>
</feature>
<keyword evidence="16" id="KW-1185">Reference proteome</keyword>
<gene>
    <name evidence="15" type="ORF">CRD36_10145</name>
</gene>
<evidence type="ECO:0000256" key="12">
    <source>
        <dbReference type="RuleBase" id="RU003357"/>
    </source>
</evidence>
<evidence type="ECO:0000256" key="8">
    <source>
        <dbReference type="ARBA" id="ARBA00023077"/>
    </source>
</evidence>
<reference evidence="15 16" key="1">
    <citation type="submission" date="2017-10" db="EMBL/GenBank/DDBJ databases">
        <title>Frigbacter circumglobatus gen. nov. sp. nov., isolated from sediment cultured in situ.</title>
        <authorList>
            <person name="Zhao Z."/>
        </authorList>
    </citation>
    <scope>NUCLEOTIDE SEQUENCE [LARGE SCALE GENOMIC DNA]</scope>
    <source>
        <strain evidence="15 16">ZYL</strain>
    </source>
</reference>
<dbReference type="Pfam" id="PF00593">
    <property type="entry name" value="TonB_dep_Rec_b-barrel"/>
    <property type="match status" value="1"/>
</dbReference>
<dbReference type="SUPFAM" id="SSF56935">
    <property type="entry name" value="Porins"/>
    <property type="match status" value="1"/>
</dbReference>
<dbReference type="InterPro" id="IPR000531">
    <property type="entry name" value="Beta-barrel_TonB"/>
</dbReference>
<evidence type="ECO:0000313" key="16">
    <source>
        <dbReference type="Proteomes" id="UP000229730"/>
    </source>
</evidence>
<name>A0A2G4YR31_9PROT</name>
<keyword evidence="7" id="KW-0406">Ion transport</keyword>
<dbReference type="PANTHER" id="PTHR32552:SF81">
    <property type="entry name" value="TONB-DEPENDENT OUTER MEMBRANE RECEPTOR"/>
    <property type="match status" value="1"/>
</dbReference>
<keyword evidence="10 11" id="KW-0998">Cell outer membrane</keyword>
<dbReference type="InterPro" id="IPR039426">
    <property type="entry name" value="TonB-dep_rcpt-like"/>
</dbReference>
<dbReference type="InParanoid" id="A0A2G4YR31"/>
<evidence type="ECO:0000256" key="9">
    <source>
        <dbReference type="ARBA" id="ARBA00023136"/>
    </source>
</evidence>
<evidence type="ECO:0000256" key="10">
    <source>
        <dbReference type="ARBA" id="ARBA00023237"/>
    </source>
</evidence>
<evidence type="ECO:0000256" key="7">
    <source>
        <dbReference type="ARBA" id="ARBA00023065"/>
    </source>
</evidence>
<keyword evidence="6" id="KW-0408">Iron</keyword>
<keyword evidence="8 12" id="KW-0798">TonB box</keyword>
<evidence type="ECO:0000256" key="1">
    <source>
        <dbReference type="ARBA" id="ARBA00004571"/>
    </source>
</evidence>
<dbReference type="GO" id="GO:0006826">
    <property type="term" value="P:iron ion transport"/>
    <property type="evidence" value="ECO:0007669"/>
    <property type="project" value="UniProtKB-KW"/>
</dbReference>
<evidence type="ECO:0000256" key="2">
    <source>
        <dbReference type="ARBA" id="ARBA00022448"/>
    </source>
</evidence>
<dbReference type="PANTHER" id="PTHR32552">
    <property type="entry name" value="FERRICHROME IRON RECEPTOR-RELATED"/>
    <property type="match status" value="1"/>
</dbReference>
<organism evidence="15 16">
    <name type="scientific">Paremcibacter congregatus</name>
    <dbReference type="NCBI Taxonomy" id="2043170"/>
    <lineage>
        <taxon>Bacteria</taxon>
        <taxon>Pseudomonadati</taxon>
        <taxon>Pseudomonadota</taxon>
        <taxon>Alphaproteobacteria</taxon>
        <taxon>Emcibacterales</taxon>
        <taxon>Emcibacteraceae</taxon>
        <taxon>Paremcibacter</taxon>
    </lineage>
</organism>
<dbReference type="SMART" id="SM00965">
    <property type="entry name" value="STN"/>
    <property type="match status" value="1"/>
</dbReference>
<dbReference type="Gene3D" id="3.55.50.30">
    <property type="match status" value="1"/>
</dbReference>
<comment type="subcellular location">
    <subcellularLocation>
        <location evidence="1 11">Cell outer membrane</location>
        <topology evidence="1 11">Multi-pass membrane protein</topology>
    </subcellularLocation>
</comment>
<evidence type="ECO:0000259" key="14">
    <source>
        <dbReference type="SMART" id="SM00965"/>
    </source>
</evidence>
<proteinExistence type="inferred from homology"/>
<evidence type="ECO:0000256" key="5">
    <source>
        <dbReference type="ARBA" id="ARBA00022692"/>
    </source>
</evidence>
<evidence type="ECO:0000256" key="11">
    <source>
        <dbReference type="PROSITE-ProRule" id="PRU01360"/>
    </source>
</evidence>
<keyword evidence="2 11" id="KW-0813">Transport</keyword>
<dbReference type="CDD" id="cd01347">
    <property type="entry name" value="ligand_gated_channel"/>
    <property type="match status" value="1"/>
</dbReference>
<dbReference type="PROSITE" id="PS52016">
    <property type="entry name" value="TONB_DEPENDENT_REC_3"/>
    <property type="match status" value="1"/>
</dbReference>
<dbReference type="EMBL" id="PDEM01000022">
    <property type="protein sequence ID" value="PHZ84782.1"/>
    <property type="molecule type" value="Genomic_DNA"/>
</dbReference>
<feature type="signal peptide" evidence="13">
    <location>
        <begin position="1"/>
        <end position="35"/>
    </location>
</feature>
<protein>
    <recommendedName>
        <fullName evidence="14">Secretin/TonB short N-terminal domain-containing protein</fullName>
    </recommendedName>
</protein>
<dbReference type="Pfam" id="PF07715">
    <property type="entry name" value="Plug"/>
    <property type="match status" value="1"/>
</dbReference>
<accession>A0A2G4YR31</accession>
<evidence type="ECO:0000313" key="15">
    <source>
        <dbReference type="EMBL" id="PHZ84782.1"/>
    </source>
</evidence>
<dbReference type="GO" id="GO:0009279">
    <property type="term" value="C:cell outer membrane"/>
    <property type="evidence" value="ECO:0007669"/>
    <property type="project" value="UniProtKB-SubCell"/>
</dbReference>
<dbReference type="AlphaFoldDB" id="A0A2G4YR31"/>
<dbReference type="Gene3D" id="2.40.170.20">
    <property type="entry name" value="TonB-dependent receptor, beta-barrel domain"/>
    <property type="match status" value="1"/>
</dbReference>
<comment type="similarity">
    <text evidence="11 12">Belongs to the TonB-dependent receptor family.</text>
</comment>
<comment type="caution">
    <text evidence="15">The sequence shown here is derived from an EMBL/GenBank/DDBJ whole genome shotgun (WGS) entry which is preliminary data.</text>
</comment>
<feature type="domain" description="Secretin/TonB short N-terminal" evidence="14">
    <location>
        <begin position="60"/>
        <end position="111"/>
    </location>
</feature>
<keyword evidence="13" id="KW-0732">Signal</keyword>
<evidence type="ECO:0000256" key="4">
    <source>
        <dbReference type="ARBA" id="ARBA00022496"/>
    </source>
</evidence>
<dbReference type="Pfam" id="PF07660">
    <property type="entry name" value="STN"/>
    <property type="match status" value="1"/>
</dbReference>
<dbReference type="FunCoup" id="A0A2G4YR31">
    <property type="interactions" value="131"/>
</dbReference>
<dbReference type="Proteomes" id="UP000229730">
    <property type="component" value="Unassembled WGS sequence"/>
</dbReference>
<dbReference type="InterPro" id="IPR036942">
    <property type="entry name" value="Beta-barrel_TonB_sf"/>
</dbReference>
<dbReference type="OrthoDB" id="9760333at2"/>
<dbReference type="InterPro" id="IPR011662">
    <property type="entry name" value="Secretin/TonB_short_N"/>
</dbReference>
<keyword evidence="4" id="KW-0410">Iron transport</keyword>
<evidence type="ECO:0000256" key="3">
    <source>
        <dbReference type="ARBA" id="ARBA00022452"/>
    </source>
</evidence>
<dbReference type="InterPro" id="IPR012910">
    <property type="entry name" value="Plug_dom"/>
</dbReference>
<sequence>MFKTTLQKKKSFQGFLVRTVSIAALTCLLPVMAQAQDLSLHIKKQSLANAVTELSKQADIVIVAPSEILSGKKALALKGYMSVEEALDQLLKGTSLMYTQEDEGTFVVSRPLMQKISYNSSSDFEAELGVYEDDERADEVESVGFEEIVVTATKRAQNLQDVPISISAFTAADFKDAGANSFKDLANSIPNVILPDSFSPVESDISIRGIYSDVVASEIGFDVGYGVYLDGVFLGKQFGANADLGDIERLEVLRGPQGTLFGKNTISGAINIISKKPGNDLEGSVEVDAGNFDLFRVRGSINIPIIEDVLAVRMSVSKVRRDGYVKNITLNDDNVGSVDQVSGRIHFAYTPSDSTRAYLSLDGLDSHGTNYSLENIEENNNRPFVTTVNAESSYGLKNFGASLIVEHDFHNGYMVSSTTGLRKDKSSLRNDEDLSLIDGFSSDNKWQQRTFSQELRLISPVGSWYDFVAGLHYFNQNNDRDLITTLGQDWVGPALVGKVFTKNSVDVRSWAAYIHANVHLNDELTLFGGARYTKEKKKIPTFNQFTSPAFIIGVFGRPSGELAPFPEINDDAVTGTAGIRYEFSDDLMIYTSVSSGFKSGGYTSGFTLTPDNITNDLIVKPELVTSYEVGLKSSWLDRRLTMNLAMFYMDYRDLQVRTFDPTGGFNGSGAVLLRNAASVTSKGVELELIARPTDQLTFNASVGYLDSTFDNYTGVPVSVFGGAADANDGAIDGFTDASGNQVPLAPKWTANMAAQHEMPLGDDGTWITRLDYNYTASRFDSGGVTNEPEAFIPSFGLLNARMGYRSNDDRWGVYLWAKNLTDERKIQSSGFSSFIIAKQLVKYIEPRTYGVSLKYNF</sequence>